<feature type="compositionally biased region" description="Basic and acidic residues" evidence="1">
    <location>
        <begin position="211"/>
        <end position="226"/>
    </location>
</feature>
<gene>
    <name evidence="4" type="ORF">G2W53_038852</name>
</gene>
<dbReference type="InterPro" id="IPR039191">
    <property type="entry name" value="Nopp140-like"/>
</dbReference>
<keyword evidence="5" id="KW-1185">Reference proteome</keyword>
<dbReference type="EMBL" id="JAAIUW010000012">
    <property type="protein sequence ID" value="KAF7806691.1"/>
    <property type="molecule type" value="Genomic_DNA"/>
</dbReference>
<feature type="compositionally biased region" description="Basic and acidic residues" evidence="1">
    <location>
        <begin position="351"/>
        <end position="366"/>
    </location>
</feature>
<feature type="compositionally biased region" description="Basic and acidic residues" evidence="1">
    <location>
        <begin position="180"/>
        <end position="197"/>
    </location>
</feature>
<dbReference type="SMART" id="SM00667">
    <property type="entry name" value="LisH"/>
    <property type="match status" value="1"/>
</dbReference>
<dbReference type="PROSITE" id="PS50896">
    <property type="entry name" value="LISH"/>
    <property type="match status" value="1"/>
</dbReference>
<proteinExistence type="predicted"/>
<dbReference type="PANTHER" id="PTHR23216:SF1">
    <property type="entry name" value="NUCLEOLAR AND COILED-BODY PHOSPHOPROTEIN 1"/>
    <property type="match status" value="1"/>
</dbReference>
<dbReference type="InterPro" id="IPR006594">
    <property type="entry name" value="LisH"/>
</dbReference>
<feature type="region of interest" description="Disordered" evidence="1">
    <location>
        <begin position="170"/>
        <end position="434"/>
    </location>
</feature>
<dbReference type="InterPro" id="IPR056795">
    <property type="entry name" value="PAC1-like_LisH-like_dom"/>
</dbReference>
<evidence type="ECO:0000259" key="3">
    <source>
        <dbReference type="Pfam" id="PF24951"/>
    </source>
</evidence>
<protein>
    <submittedName>
        <fullName evidence="4">Nucleolar and coiled-body phosphoprotein 1 isoform X2</fullName>
    </submittedName>
</protein>
<evidence type="ECO:0000313" key="5">
    <source>
        <dbReference type="Proteomes" id="UP000634136"/>
    </source>
</evidence>
<comment type="caution">
    <text evidence="4">The sequence shown here is derived from an EMBL/GenBank/DDBJ whole genome shotgun (WGS) entry which is preliminary data.</text>
</comment>
<dbReference type="OrthoDB" id="5599646at2759"/>
<dbReference type="GO" id="GO:0005730">
    <property type="term" value="C:nucleolus"/>
    <property type="evidence" value="ECO:0007669"/>
    <property type="project" value="InterPro"/>
</dbReference>
<name>A0A834W5L5_9FABA</name>
<reference evidence="4" key="1">
    <citation type="submission" date="2020-09" db="EMBL/GenBank/DDBJ databases">
        <title>Genome-Enabled Discovery of Anthraquinone Biosynthesis in Senna tora.</title>
        <authorList>
            <person name="Kang S.-H."/>
            <person name="Pandey R.P."/>
            <person name="Lee C.-M."/>
            <person name="Sim J.-S."/>
            <person name="Jeong J.-T."/>
            <person name="Choi B.-S."/>
            <person name="Jung M."/>
            <person name="Ginzburg D."/>
            <person name="Zhao K."/>
            <person name="Won S.Y."/>
            <person name="Oh T.-J."/>
            <person name="Yu Y."/>
            <person name="Kim N.-H."/>
            <person name="Lee O.R."/>
            <person name="Lee T.-H."/>
            <person name="Bashyal P."/>
            <person name="Kim T.-S."/>
            <person name="Lee W.-H."/>
            <person name="Kawkins C."/>
            <person name="Kim C.-K."/>
            <person name="Kim J.S."/>
            <person name="Ahn B.O."/>
            <person name="Rhee S.Y."/>
            <person name="Sohng J.K."/>
        </authorList>
    </citation>
    <scope>NUCLEOTIDE SEQUENCE</scope>
    <source>
        <tissue evidence="4">Leaf</tissue>
    </source>
</reference>
<dbReference type="AlphaFoldDB" id="A0A834W5L5"/>
<dbReference type="Pfam" id="PF24951">
    <property type="entry name" value="LisH_PAC1"/>
    <property type="match status" value="1"/>
</dbReference>
<sequence length="520" mass="58374">MPSTPTDKKAIANTSLLAFTPRQVLLGRQTMKHKSDDNGSSNGTVSLKLEQKVLLHQSIAQYLERSGFAKTLKKFRSEAQIEVGSTSFPTLLVNLDIGMILDRIYKFWSYCDNNKKDNLDGTLVDLEEMCLKYLEICENVKTNNYNQKEQVADKHPNENREDNLIANMENASKKKKKKSEKSDSDAVRHQSGTDENLKGSSKNSVEMTDGMESKVISEEKDTDNKCKEKKKRKSKLASESLASGVEDNQLESLPTITEVKKGDDASADAITVNGETEKRSKDKRKKRSKPSSGRDAEELQIGEPNETDSKKDNVKTSNEVAIEKEKKDSKKRKRLTSDKIDTLPADGKEDDEPKRRKIESLKKSESNEQSAKMNGSLKSNSNSCKENAQESVHGSDQLQKTSEEFNGMTNGDLVNTGEKSSIQRSKKKKQMGSVEEKAVNAFQRVKADEVVFADERLQDNSYWAKDGAESGYGAKAEEILGQVRGRDFRHEKTKKKRGTYRGGHIDLQSHSIKFNYSDDE</sequence>
<evidence type="ECO:0000313" key="4">
    <source>
        <dbReference type="EMBL" id="KAF7806691.1"/>
    </source>
</evidence>
<evidence type="ECO:0000256" key="1">
    <source>
        <dbReference type="SAM" id="MobiDB-lite"/>
    </source>
</evidence>
<organism evidence="4 5">
    <name type="scientific">Senna tora</name>
    <dbReference type="NCBI Taxonomy" id="362788"/>
    <lineage>
        <taxon>Eukaryota</taxon>
        <taxon>Viridiplantae</taxon>
        <taxon>Streptophyta</taxon>
        <taxon>Embryophyta</taxon>
        <taxon>Tracheophyta</taxon>
        <taxon>Spermatophyta</taxon>
        <taxon>Magnoliopsida</taxon>
        <taxon>eudicotyledons</taxon>
        <taxon>Gunneridae</taxon>
        <taxon>Pentapetalae</taxon>
        <taxon>rosids</taxon>
        <taxon>fabids</taxon>
        <taxon>Fabales</taxon>
        <taxon>Fabaceae</taxon>
        <taxon>Caesalpinioideae</taxon>
        <taxon>Cassia clade</taxon>
        <taxon>Senna</taxon>
    </lineage>
</organism>
<evidence type="ECO:0000259" key="2">
    <source>
        <dbReference type="Pfam" id="PF05022"/>
    </source>
</evidence>
<accession>A0A834W5L5</accession>
<dbReference type="InterPro" id="IPR007718">
    <property type="entry name" value="Srp40_C"/>
</dbReference>
<dbReference type="PANTHER" id="PTHR23216">
    <property type="entry name" value="NUCLEOLAR AND COILED-BODY PHOSPHOPROTEIN 1"/>
    <property type="match status" value="1"/>
</dbReference>
<feature type="region of interest" description="Disordered" evidence="1">
    <location>
        <begin position="483"/>
        <end position="504"/>
    </location>
</feature>
<feature type="domain" description="PAC1-like LisH-like dimerisation" evidence="3">
    <location>
        <begin position="51"/>
        <end position="82"/>
    </location>
</feature>
<feature type="compositionally biased region" description="Polar residues" evidence="1">
    <location>
        <begin position="367"/>
        <end position="400"/>
    </location>
</feature>
<dbReference type="Proteomes" id="UP000634136">
    <property type="component" value="Unassembled WGS sequence"/>
</dbReference>
<dbReference type="Pfam" id="PF05022">
    <property type="entry name" value="SRP40_C"/>
    <property type="match status" value="1"/>
</dbReference>
<feature type="domain" description="Srp40 C-terminal" evidence="2">
    <location>
        <begin position="442"/>
        <end position="514"/>
    </location>
</feature>